<keyword evidence="3" id="KW-1185">Reference proteome</keyword>
<keyword evidence="1" id="KW-0812">Transmembrane</keyword>
<keyword evidence="1" id="KW-0472">Membrane</keyword>
<name>A0A6G6GMW3_9FLAO</name>
<feature type="transmembrane region" description="Helical" evidence="1">
    <location>
        <begin position="37"/>
        <end position="64"/>
    </location>
</feature>
<feature type="transmembrane region" description="Helical" evidence="1">
    <location>
        <begin position="249"/>
        <end position="269"/>
    </location>
</feature>
<evidence type="ECO:0000256" key="1">
    <source>
        <dbReference type="SAM" id="Phobius"/>
    </source>
</evidence>
<proteinExistence type="predicted"/>
<organism evidence="2 3">
    <name type="scientific">Rasiella rasia</name>
    <dbReference type="NCBI Taxonomy" id="2744027"/>
    <lineage>
        <taxon>Bacteria</taxon>
        <taxon>Pseudomonadati</taxon>
        <taxon>Bacteroidota</taxon>
        <taxon>Flavobacteriia</taxon>
        <taxon>Flavobacteriales</taxon>
        <taxon>Flavobacteriaceae</taxon>
        <taxon>Rasiella</taxon>
    </lineage>
</organism>
<dbReference type="KEGG" id="mgel:G5B37_10215"/>
<feature type="transmembrane region" description="Helical" evidence="1">
    <location>
        <begin position="275"/>
        <end position="293"/>
    </location>
</feature>
<feature type="transmembrane region" description="Helical" evidence="1">
    <location>
        <begin position="121"/>
        <end position="140"/>
    </location>
</feature>
<evidence type="ECO:0008006" key="4">
    <source>
        <dbReference type="Google" id="ProtNLM"/>
    </source>
</evidence>
<dbReference type="Proteomes" id="UP000505306">
    <property type="component" value="Chromosome"/>
</dbReference>
<reference evidence="2 3" key="1">
    <citation type="submission" date="2020-02" db="EMBL/GenBank/DDBJ databases">
        <title>Complete genome sequence of Flavobacteriaceae bacterium.</title>
        <authorList>
            <person name="Kim S.-J."/>
            <person name="Kim Y.-S."/>
            <person name="Kim K.-H."/>
        </authorList>
    </citation>
    <scope>NUCLEOTIDE SEQUENCE [LARGE SCALE GENOMIC DNA]</scope>
    <source>
        <strain evidence="2 3">RR4-40</strain>
    </source>
</reference>
<accession>A0A6G6GMW3</accession>
<sequence length="298" mass="34882">MSVFVYVIAILAFFEAYNHTVFRNFMGVHSVRRGINYFYLISFFGSGPSLAIFIMLFVAIWHYCHYSLKLKMERHHIFNLVLAILLGVLSFSRKEVFFVFVFLVFFPYPSRNLINRWLKRLIFFTTVFCGLIVYYLAFFGKANSVALDKDYIRWKIIRRSLEIYADHFPFGSGPGTFGSRVSLWMTDIYEKYNIGQDMLGWKAIGSKGPIYDAFLFTLFTEIGIGIFILFFFIYKLFEAKTIVGESSSRFIKNFLLLFTLALGMFTPMFLNNFGFIIMIFVGLMIAHVSLFKFKKWNA</sequence>
<gene>
    <name evidence="2" type="ORF">G5B37_10215</name>
</gene>
<feature type="transmembrane region" description="Helical" evidence="1">
    <location>
        <begin position="97"/>
        <end position="114"/>
    </location>
</feature>
<evidence type="ECO:0000313" key="2">
    <source>
        <dbReference type="EMBL" id="QIE59925.1"/>
    </source>
</evidence>
<evidence type="ECO:0000313" key="3">
    <source>
        <dbReference type="Proteomes" id="UP000505306"/>
    </source>
</evidence>
<dbReference type="RefSeq" id="WP_164679937.1">
    <property type="nucleotide sequence ID" value="NZ_CP049057.1"/>
</dbReference>
<keyword evidence="1" id="KW-1133">Transmembrane helix</keyword>
<dbReference type="EMBL" id="CP049057">
    <property type="protein sequence ID" value="QIE59925.1"/>
    <property type="molecule type" value="Genomic_DNA"/>
</dbReference>
<protein>
    <recommendedName>
        <fullName evidence="4">O-antigen polymerase</fullName>
    </recommendedName>
</protein>
<dbReference type="AlphaFoldDB" id="A0A6G6GMW3"/>
<feature type="transmembrane region" description="Helical" evidence="1">
    <location>
        <begin position="213"/>
        <end position="237"/>
    </location>
</feature>